<gene>
    <name evidence="1" type="ORF">SPHA_74790</name>
</gene>
<evidence type="ECO:0000313" key="1">
    <source>
        <dbReference type="EMBL" id="CAE1325123.1"/>
    </source>
</evidence>
<name>A0A812EJJ0_ACAPH</name>
<reference evidence="1" key="1">
    <citation type="submission" date="2021-01" db="EMBL/GenBank/DDBJ databases">
        <authorList>
            <person name="Li R."/>
            <person name="Bekaert M."/>
        </authorList>
    </citation>
    <scope>NUCLEOTIDE SEQUENCE</scope>
    <source>
        <strain evidence="1">Farmed</strain>
    </source>
</reference>
<dbReference type="Gene3D" id="1.10.506.10">
    <property type="entry name" value="GTPase Activation - p120gap, domain 1"/>
    <property type="match status" value="1"/>
</dbReference>
<evidence type="ECO:0000313" key="2">
    <source>
        <dbReference type="Proteomes" id="UP000597762"/>
    </source>
</evidence>
<proteinExistence type="predicted"/>
<dbReference type="AlphaFoldDB" id="A0A812EJJ0"/>
<dbReference type="Proteomes" id="UP000597762">
    <property type="component" value="Unassembled WGS sequence"/>
</dbReference>
<protein>
    <submittedName>
        <fullName evidence="1">Uncharacterized protein</fullName>
    </submittedName>
</protein>
<organism evidence="1 2">
    <name type="scientific">Acanthosepion pharaonis</name>
    <name type="common">Pharaoh cuttlefish</name>
    <name type="synonym">Sepia pharaonis</name>
    <dbReference type="NCBI Taxonomy" id="158019"/>
    <lineage>
        <taxon>Eukaryota</taxon>
        <taxon>Metazoa</taxon>
        <taxon>Spiralia</taxon>
        <taxon>Lophotrochozoa</taxon>
        <taxon>Mollusca</taxon>
        <taxon>Cephalopoda</taxon>
        <taxon>Coleoidea</taxon>
        <taxon>Decapodiformes</taxon>
        <taxon>Sepiida</taxon>
        <taxon>Sepiina</taxon>
        <taxon>Sepiidae</taxon>
        <taxon>Acanthosepion</taxon>
    </lineage>
</organism>
<keyword evidence="2" id="KW-1185">Reference proteome</keyword>
<sequence length="252" mass="29545">MIFYNYRCHDVTLGASVDRITTKSKRKFIHLEEPLNQKTEQPLTNMDLKKINLPANLEHKLLQFTRKFLDSKKLSAPHRCLYNLFKKAAKKTGEEKTWMMNACCMQFCCQFIAEPNILLDINLELFMKKNLEGIKNYAVSTMESCLKDQCKDLELSRNIKNFLSGFSEVKDDVQEQMSTLQSISNDIVRDVKFCKENSLYYIFKLMKNNYMLIKSALMKEEKACRLQLSENFLSIIEHIEIGQTKRDDNFLS</sequence>
<dbReference type="InterPro" id="IPR008936">
    <property type="entry name" value="Rho_GTPase_activation_prot"/>
</dbReference>
<accession>A0A812EJJ0</accession>
<comment type="caution">
    <text evidence="1">The sequence shown here is derived from an EMBL/GenBank/DDBJ whole genome shotgun (WGS) entry which is preliminary data.</text>
</comment>
<dbReference type="EMBL" id="CAHIKZ030005439">
    <property type="protein sequence ID" value="CAE1325123.1"/>
    <property type="molecule type" value="Genomic_DNA"/>
</dbReference>